<dbReference type="InterPro" id="IPR005116">
    <property type="entry name" value="Transp-assoc_OB_typ1"/>
</dbReference>
<evidence type="ECO:0000259" key="3">
    <source>
        <dbReference type="PROSITE" id="PS51866"/>
    </source>
</evidence>
<dbReference type="EMBL" id="BAABAZ010000006">
    <property type="protein sequence ID" value="GAA4284540.1"/>
    <property type="molecule type" value="Genomic_DNA"/>
</dbReference>
<dbReference type="InterPro" id="IPR008995">
    <property type="entry name" value="Mo/tungstate-bd_C_term_dom"/>
</dbReference>
<feature type="domain" description="Mop" evidence="3">
    <location>
        <begin position="68"/>
        <end position="133"/>
    </location>
</feature>
<evidence type="ECO:0000313" key="5">
    <source>
        <dbReference type="Proteomes" id="UP001501586"/>
    </source>
</evidence>
<evidence type="ECO:0000256" key="2">
    <source>
        <dbReference type="PROSITE-ProRule" id="PRU01213"/>
    </source>
</evidence>
<dbReference type="InterPro" id="IPR009061">
    <property type="entry name" value="DNA-bd_dom_put_sf"/>
</dbReference>
<name>A0ABP8EKN2_9MICO</name>
<dbReference type="Proteomes" id="UP001501586">
    <property type="component" value="Unassembled WGS sequence"/>
</dbReference>
<comment type="caution">
    <text evidence="4">The sequence shown here is derived from an EMBL/GenBank/DDBJ whole genome shotgun (WGS) entry which is preliminary data.</text>
</comment>
<sequence length="134" mass="14012">MTQLRISVAAGLLGVSDDTMRRWVDQGRVAAATEESGRQVVDGASLAKLAQQIAAEKNIDALDAGAGHRSARNHLIGLVTKVTSDPVMSQVELQCGPHRIVSLISTEAVEELGLEVGSLATAVVKATNVSIEGR</sequence>
<dbReference type="PROSITE" id="PS51866">
    <property type="entry name" value="MOP"/>
    <property type="match status" value="1"/>
</dbReference>
<dbReference type="Pfam" id="PF03459">
    <property type="entry name" value="TOBE"/>
    <property type="match status" value="1"/>
</dbReference>
<keyword evidence="5" id="KW-1185">Reference proteome</keyword>
<proteinExistence type="predicted"/>
<dbReference type="SUPFAM" id="SSF50331">
    <property type="entry name" value="MOP-like"/>
    <property type="match status" value="1"/>
</dbReference>
<evidence type="ECO:0000256" key="1">
    <source>
        <dbReference type="ARBA" id="ARBA00022505"/>
    </source>
</evidence>
<evidence type="ECO:0000313" key="4">
    <source>
        <dbReference type="EMBL" id="GAA4284540.1"/>
    </source>
</evidence>
<dbReference type="Gene3D" id="2.40.50.100">
    <property type="match status" value="1"/>
</dbReference>
<gene>
    <name evidence="4" type="ORF">GCM10022261_20710</name>
</gene>
<protein>
    <submittedName>
        <fullName evidence="4">Helix-turn-helix transcriptional regulator</fullName>
    </submittedName>
</protein>
<accession>A0ABP8EKN2</accession>
<reference evidence="5" key="1">
    <citation type="journal article" date="2019" name="Int. J. Syst. Evol. Microbiol.">
        <title>The Global Catalogue of Microorganisms (GCM) 10K type strain sequencing project: providing services to taxonomists for standard genome sequencing and annotation.</title>
        <authorList>
            <consortium name="The Broad Institute Genomics Platform"/>
            <consortium name="The Broad Institute Genome Sequencing Center for Infectious Disease"/>
            <person name="Wu L."/>
            <person name="Ma J."/>
        </authorList>
    </citation>
    <scope>NUCLEOTIDE SEQUENCE [LARGE SCALE GENOMIC DNA]</scope>
    <source>
        <strain evidence="5">JCM 17458</strain>
    </source>
</reference>
<organism evidence="4 5">
    <name type="scientific">Brevibacterium daeguense</name>
    <dbReference type="NCBI Taxonomy" id="909936"/>
    <lineage>
        <taxon>Bacteria</taxon>
        <taxon>Bacillati</taxon>
        <taxon>Actinomycetota</taxon>
        <taxon>Actinomycetes</taxon>
        <taxon>Micrococcales</taxon>
        <taxon>Brevibacteriaceae</taxon>
        <taxon>Brevibacterium</taxon>
    </lineage>
</organism>
<keyword evidence="1 2" id="KW-0500">Molybdenum</keyword>
<dbReference type="Gene3D" id="1.10.1660.10">
    <property type="match status" value="1"/>
</dbReference>
<dbReference type="SUPFAM" id="SSF46955">
    <property type="entry name" value="Putative DNA-binding domain"/>
    <property type="match status" value="1"/>
</dbReference>
<dbReference type="InterPro" id="IPR004606">
    <property type="entry name" value="Mop_domain"/>
</dbReference>
<dbReference type="RefSeq" id="WP_236862520.1">
    <property type="nucleotide sequence ID" value="NZ_BAABAZ010000006.1"/>
</dbReference>